<evidence type="ECO:0000256" key="7">
    <source>
        <dbReference type="ARBA" id="ARBA00022692"/>
    </source>
</evidence>
<dbReference type="InterPro" id="IPR005467">
    <property type="entry name" value="His_kinase_dom"/>
</dbReference>
<evidence type="ECO:0000313" key="14">
    <source>
        <dbReference type="EMBL" id="BCN94319.1"/>
    </source>
</evidence>
<dbReference type="SUPFAM" id="SSF55874">
    <property type="entry name" value="ATPase domain of HSP90 chaperone/DNA topoisomerase II/histidine kinase"/>
    <property type="match status" value="1"/>
</dbReference>
<dbReference type="Pfam" id="PF07695">
    <property type="entry name" value="7TMR-DISM_7TM"/>
    <property type="match status" value="1"/>
</dbReference>
<dbReference type="Gene3D" id="1.10.287.130">
    <property type="match status" value="1"/>
</dbReference>
<dbReference type="EC" id="2.7.13.3" evidence="3"/>
<dbReference type="SMART" id="SM00388">
    <property type="entry name" value="HisKA"/>
    <property type="match status" value="1"/>
</dbReference>
<evidence type="ECO:0000313" key="15">
    <source>
        <dbReference type="Proteomes" id="UP001054820"/>
    </source>
</evidence>
<evidence type="ECO:0000256" key="2">
    <source>
        <dbReference type="ARBA" id="ARBA00004651"/>
    </source>
</evidence>
<evidence type="ECO:0000256" key="12">
    <source>
        <dbReference type="SAM" id="SignalP"/>
    </source>
</evidence>
<feature type="transmembrane region" description="Helical" evidence="11">
    <location>
        <begin position="267"/>
        <end position="285"/>
    </location>
</feature>
<dbReference type="Pfam" id="PF07696">
    <property type="entry name" value="7TMR-DISMED2"/>
    <property type="match status" value="1"/>
</dbReference>
<evidence type="ECO:0000256" key="8">
    <source>
        <dbReference type="ARBA" id="ARBA00022777"/>
    </source>
</evidence>
<feature type="transmembrane region" description="Helical" evidence="11">
    <location>
        <begin position="204"/>
        <end position="224"/>
    </location>
</feature>
<dbReference type="InterPro" id="IPR003661">
    <property type="entry name" value="HisK_dim/P_dom"/>
</dbReference>
<dbReference type="EMBL" id="AP024202">
    <property type="protein sequence ID" value="BCN94319.1"/>
    <property type="molecule type" value="Genomic_DNA"/>
</dbReference>
<evidence type="ECO:0000256" key="6">
    <source>
        <dbReference type="ARBA" id="ARBA00022679"/>
    </source>
</evidence>
<dbReference type="InterPro" id="IPR036890">
    <property type="entry name" value="HATPase_C_sf"/>
</dbReference>
<protein>
    <recommendedName>
        <fullName evidence="3">histidine kinase</fullName>
        <ecNumber evidence="3">2.7.13.3</ecNumber>
    </recommendedName>
</protein>
<dbReference type="CDD" id="cd00075">
    <property type="entry name" value="HATPase"/>
    <property type="match status" value="1"/>
</dbReference>
<dbReference type="InterPro" id="IPR003594">
    <property type="entry name" value="HATPase_dom"/>
</dbReference>
<keyword evidence="5" id="KW-0597">Phosphoprotein</keyword>
<keyword evidence="15" id="KW-1185">Reference proteome</keyword>
<dbReference type="Gene3D" id="2.60.40.2380">
    <property type="match status" value="1"/>
</dbReference>
<feature type="transmembrane region" description="Helical" evidence="11">
    <location>
        <begin position="176"/>
        <end position="195"/>
    </location>
</feature>
<keyword evidence="6" id="KW-0808">Transferase</keyword>
<dbReference type="InterPro" id="IPR011623">
    <property type="entry name" value="7TMR_DISM_rcpt_extracell_dom1"/>
</dbReference>
<feature type="transmembrane region" description="Helical" evidence="11">
    <location>
        <begin position="322"/>
        <end position="342"/>
    </location>
</feature>
<evidence type="ECO:0000256" key="4">
    <source>
        <dbReference type="ARBA" id="ARBA00022475"/>
    </source>
</evidence>
<keyword evidence="8" id="KW-0418">Kinase</keyword>
<accession>A0ABM7MFX2</accession>
<dbReference type="InterPro" id="IPR004358">
    <property type="entry name" value="Sig_transdc_His_kin-like_C"/>
</dbReference>
<dbReference type="Pfam" id="PF00512">
    <property type="entry name" value="HisKA"/>
    <property type="match status" value="1"/>
</dbReference>
<feature type="domain" description="Histidine kinase" evidence="13">
    <location>
        <begin position="430"/>
        <end position="641"/>
    </location>
</feature>
<evidence type="ECO:0000256" key="3">
    <source>
        <dbReference type="ARBA" id="ARBA00012438"/>
    </source>
</evidence>
<keyword evidence="9 11" id="KW-1133">Transmembrane helix</keyword>
<dbReference type="PROSITE" id="PS50109">
    <property type="entry name" value="HIS_KIN"/>
    <property type="match status" value="1"/>
</dbReference>
<keyword evidence="12" id="KW-0732">Signal</keyword>
<evidence type="ECO:0000259" key="13">
    <source>
        <dbReference type="PROSITE" id="PS50109"/>
    </source>
</evidence>
<evidence type="ECO:0000256" key="10">
    <source>
        <dbReference type="ARBA" id="ARBA00023136"/>
    </source>
</evidence>
<keyword evidence="4" id="KW-1003">Cell membrane</keyword>
<feature type="signal peptide" evidence="12">
    <location>
        <begin position="1"/>
        <end position="21"/>
    </location>
</feature>
<feature type="chain" id="PRO_5045357488" description="histidine kinase" evidence="12">
    <location>
        <begin position="22"/>
        <end position="641"/>
    </location>
</feature>
<gene>
    <name evidence="14" type="ORF">THMIRHAM_21040</name>
</gene>
<keyword evidence="10 11" id="KW-0472">Membrane</keyword>
<sequence length="641" mass="74355">MKQMRLWFWILFLVFATNANAVTLSGGYGPHFMSIESYIDPSNSLSLSEVIENNDWQPQSNHFSLGYSNRTHWFKIELQNISNNVINPILWVSEAFLHKVVFYEQVNNQWQAFSRGLHLDVKYKDTLDTYPHLSVKLRPNEEKTIYVQLDGQLGVFAALLISSEKEFYAQVLKKSILFSSMIVALIMLSIFYLVLHIYLKEMSFIYYSLYSLSYSVWVALYNGLVPMFFNEWINNALYIFMPISFVFLIKFSQSILDSRLYYPRGHILLNLMIVLFVLVIVLIPVDLQTGFVLHNVLVTITMLVLIYLSFKSLARKERKINLYVVGLFAFFSGMIVLSMLYLGWLPYNVLTRNAPFPGSIIEFAFFAYLLALKMFQIQDEKEVANHNLVQTQTNNNLLLERQVLARTAQLEKMLKKQSALVNEYSNFISFITHELRNPLGIIKSQLALLRKESEKGINNCQNRINTMSMTTQRMEMLFDDWLISDKLENDLFSFEIQTFNLAEWLGSLEEMIKQIYSSHQFSFEKQAVTIHADSVLLKLALYNLVDNAVKYSPVGRKIHIKIVVTEINIFIYVEDQGDGVAQENVQKIFERFVRVDSDAYISGTGLGLFLVKKVMELHDGTVYVDQDYNEGSRFVLCFKRA</sequence>
<comment type="subcellular location">
    <subcellularLocation>
        <location evidence="2">Cell membrane</location>
        <topology evidence="2">Multi-pass membrane protein</topology>
    </subcellularLocation>
</comment>
<reference evidence="14" key="1">
    <citation type="journal article" date="2022" name="Arch. Microbiol.">
        <title>Thiomicrorhabdus immobilis sp. nov., a mesophilic sulfur-oxidizing bacterium isolated from sediment of a brackish lake in northern Japan.</title>
        <authorList>
            <person name="Kojima H."/>
            <person name="Mochizuki J."/>
            <person name="Kanda M."/>
            <person name="Watanabe T."/>
            <person name="Fukui M."/>
        </authorList>
    </citation>
    <scope>NUCLEOTIDE SEQUENCE</scope>
    <source>
        <strain evidence="14">Am19</strain>
    </source>
</reference>
<name>A0ABM7MFX2_9GAMM</name>
<dbReference type="Pfam" id="PF02518">
    <property type="entry name" value="HATPase_c"/>
    <property type="match status" value="1"/>
</dbReference>
<dbReference type="SMART" id="SM00387">
    <property type="entry name" value="HATPase_c"/>
    <property type="match status" value="1"/>
</dbReference>
<dbReference type="InterPro" id="IPR011622">
    <property type="entry name" value="7TMR_DISM_rcpt_extracell_dom2"/>
</dbReference>
<dbReference type="PANTHER" id="PTHR45453:SF2">
    <property type="entry name" value="HISTIDINE KINASE"/>
    <property type="match status" value="1"/>
</dbReference>
<dbReference type="Proteomes" id="UP001054820">
    <property type="component" value="Chromosome"/>
</dbReference>
<evidence type="ECO:0000256" key="5">
    <source>
        <dbReference type="ARBA" id="ARBA00022553"/>
    </source>
</evidence>
<dbReference type="SUPFAM" id="SSF47384">
    <property type="entry name" value="Homodimeric domain of signal transducing histidine kinase"/>
    <property type="match status" value="1"/>
</dbReference>
<dbReference type="CDD" id="cd00082">
    <property type="entry name" value="HisKA"/>
    <property type="match status" value="1"/>
</dbReference>
<dbReference type="Gene3D" id="3.30.565.10">
    <property type="entry name" value="Histidine kinase-like ATPase, C-terminal domain"/>
    <property type="match status" value="1"/>
</dbReference>
<keyword evidence="7 11" id="KW-0812">Transmembrane</keyword>
<dbReference type="RefSeq" id="WP_237261784.1">
    <property type="nucleotide sequence ID" value="NZ_AP024202.1"/>
</dbReference>
<dbReference type="InterPro" id="IPR036097">
    <property type="entry name" value="HisK_dim/P_sf"/>
</dbReference>
<feature type="transmembrane region" description="Helical" evidence="11">
    <location>
        <begin position="354"/>
        <end position="372"/>
    </location>
</feature>
<feature type="transmembrane region" description="Helical" evidence="11">
    <location>
        <begin position="236"/>
        <end position="255"/>
    </location>
</feature>
<dbReference type="PRINTS" id="PR00344">
    <property type="entry name" value="BCTRLSENSOR"/>
</dbReference>
<evidence type="ECO:0000256" key="9">
    <source>
        <dbReference type="ARBA" id="ARBA00022989"/>
    </source>
</evidence>
<evidence type="ECO:0000256" key="1">
    <source>
        <dbReference type="ARBA" id="ARBA00000085"/>
    </source>
</evidence>
<feature type="transmembrane region" description="Helical" evidence="11">
    <location>
        <begin position="291"/>
        <end position="310"/>
    </location>
</feature>
<evidence type="ECO:0000256" key="11">
    <source>
        <dbReference type="SAM" id="Phobius"/>
    </source>
</evidence>
<proteinExistence type="predicted"/>
<dbReference type="InterPro" id="IPR050351">
    <property type="entry name" value="BphY/WalK/GraS-like"/>
</dbReference>
<dbReference type="PANTHER" id="PTHR45453">
    <property type="entry name" value="PHOSPHATE REGULON SENSOR PROTEIN PHOR"/>
    <property type="match status" value="1"/>
</dbReference>
<organism evidence="14 15">
    <name type="scientific">Thiomicrorhabdus immobilis</name>
    <dbReference type="NCBI Taxonomy" id="2791037"/>
    <lineage>
        <taxon>Bacteria</taxon>
        <taxon>Pseudomonadati</taxon>
        <taxon>Pseudomonadota</taxon>
        <taxon>Gammaproteobacteria</taxon>
        <taxon>Thiotrichales</taxon>
        <taxon>Piscirickettsiaceae</taxon>
        <taxon>Thiomicrorhabdus</taxon>
    </lineage>
</organism>
<comment type="catalytic activity">
    <reaction evidence="1">
        <text>ATP + protein L-histidine = ADP + protein N-phospho-L-histidine.</text>
        <dbReference type="EC" id="2.7.13.3"/>
    </reaction>
</comment>